<protein>
    <recommendedName>
        <fullName evidence="4">RRM domain-containing protein</fullName>
    </recommendedName>
</protein>
<accession>A0AAJ0MKC7</accession>
<keyword evidence="3" id="KW-1185">Reference proteome</keyword>
<dbReference type="EMBL" id="JAUIQD010000001">
    <property type="protein sequence ID" value="KAK3363679.1"/>
    <property type="molecule type" value="Genomic_DNA"/>
</dbReference>
<comment type="caution">
    <text evidence="2">The sequence shown here is derived from an EMBL/GenBank/DDBJ whole genome shotgun (WGS) entry which is preliminary data.</text>
</comment>
<evidence type="ECO:0000256" key="1">
    <source>
        <dbReference type="SAM" id="MobiDB-lite"/>
    </source>
</evidence>
<evidence type="ECO:0008006" key="4">
    <source>
        <dbReference type="Google" id="ProtNLM"/>
    </source>
</evidence>
<gene>
    <name evidence="2" type="ORF">B0T25DRAFT_52665</name>
</gene>
<evidence type="ECO:0000313" key="3">
    <source>
        <dbReference type="Proteomes" id="UP001275084"/>
    </source>
</evidence>
<evidence type="ECO:0000313" key="2">
    <source>
        <dbReference type="EMBL" id="KAK3363679.1"/>
    </source>
</evidence>
<feature type="compositionally biased region" description="Pro residues" evidence="1">
    <location>
        <begin position="125"/>
        <end position="134"/>
    </location>
</feature>
<organism evidence="2 3">
    <name type="scientific">Lasiosphaeria hispida</name>
    <dbReference type="NCBI Taxonomy" id="260671"/>
    <lineage>
        <taxon>Eukaryota</taxon>
        <taxon>Fungi</taxon>
        <taxon>Dikarya</taxon>
        <taxon>Ascomycota</taxon>
        <taxon>Pezizomycotina</taxon>
        <taxon>Sordariomycetes</taxon>
        <taxon>Sordariomycetidae</taxon>
        <taxon>Sordariales</taxon>
        <taxon>Lasiosphaeriaceae</taxon>
        <taxon>Lasiosphaeria</taxon>
    </lineage>
</organism>
<proteinExistence type="predicted"/>
<dbReference type="Proteomes" id="UP001275084">
    <property type="component" value="Unassembled WGS sequence"/>
</dbReference>
<sequence>MAIDFDPSSVLVRSGDPVTGPYYIIIAQVPDGTTWQDIKDWVKSQIPGGKLDIYVNLSGRRNDTGWVRVVGMRNFKQVRRLIKKSPFRGHQILAHNPGYSEDGPAAVLIRAPFFKDTDLFVNPNYLPPSPPSPTPSTGGHHPDAARGQAAPTPLMLAPTPPSTPNLSLHGQAPYMPVREYFYPPVPVSCAPLAWAATPMYCLPPLPPPLHPPSFVFAAEDRQLAIVWKDPPPHYALIQGAGYPGQAQAQTQATNLEQTGHIFRAAMATSSSVEKLDYISDRMLATFRTRDEVLRVGWYLNQLEDATAWPLRGGPVYFHPEVHGQKAEVSIRHSPQRGGRDKLTLALTLQSQAPGVCRYPADFQASTVETYKPAPAEAPKPKPAETPMPAPAETPKLAPCKLGSDTVLVVNGSSTRHLVARLGT</sequence>
<reference evidence="2" key="2">
    <citation type="submission" date="2023-06" db="EMBL/GenBank/DDBJ databases">
        <authorList>
            <consortium name="Lawrence Berkeley National Laboratory"/>
            <person name="Haridas S."/>
            <person name="Hensen N."/>
            <person name="Bonometti L."/>
            <person name="Westerberg I."/>
            <person name="Brannstrom I.O."/>
            <person name="Guillou S."/>
            <person name="Cros-Aarteil S."/>
            <person name="Calhoun S."/>
            <person name="Kuo A."/>
            <person name="Mondo S."/>
            <person name="Pangilinan J."/>
            <person name="Riley R."/>
            <person name="Labutti K."/>
            <person name="Andreopoulos B."/>
            <person name="Lipzen A."/>
            <person name="Chen C."/>
            <person name="Yanf M."/>
            <person name="Daum C."/>
            <person name="Ng V."/>
            <person name="Clum A."/>
            <person name="Steindorff A."/>
            <person name="Ohm R."/>
            <person name="Martin F."/>
            <person name="Silar P."/>
            <person name="Natvig D."/>
            <person name="Lalanne C."/>
            <person name="Gautier V."/>
            <person name="Ament-Velasquez S.L."/>
            <person name="Kruys A."/>
            <person name="Hutchinson M.I."/>
            <person name="Powell A.J."/>
            <person name="Barry K."/>
            <person name="Miller A.N."/>
            <person name="Grigoriev I.V."/>
            <person name="Debuchy R."/>
            <person name="Gladieux P."/>
            <person name="Thoren M.H."/>
            <person name="Johannesson H."/>
        </authorList>
    </citation>
    <scope>NUCLEOTIDE SEQUENCE</scope>
    <source>
        <strain evidence="2">CBS 955.72</strain>
    </source>
</reference>
<reference evidence="2" key="1">
    <citation type="journal article" date="2023" name="Mol. Phylogenet. Evol.">
        <title>Genome-scale phylogeny and comparative genomics of the fungal order Sordariales.</title>
        <authorList>
            <person name="Hensen N."/>
            <person name="Bonometti L."/>
            <person name="Westerberg I."/>
            <person name="Brannstrom I.O."/>
            <person name="Guillou S."/>
            <person name="Cros-Aarteil S."/>
            <person name="Calhoun S."/>
            <person name="Haridas S."/>
            <person name="Kuo A."/>
            <person name="Mondo S."/>
            <person name="Pangilinan J."/>
            <person name="Riley R."/>
            <person name="LaButti K."/>
            <person name="Andreopoulos B."/>
            <person name="Lipzen A."/>
            <person name="Chen C."/>
            <person name="Yan M."/>
            <person name="Daum C."/>
            <person name="Ng V."/>
            <person name="Clum A."/>
            <person name="Steindorff A."/>
            <person name="Ohm R.A."/>
            <person name="Martin F."/>
            <person name="Silar P."/>
            <person name="Natvig D.O."/>
            <person name="Lalanne C."/>
            <person name="Gautier V."/>
            <person name="Ament-Velasquez S.L."/>
            <person name="Kruys A."/>
            <person name="Hutchinson M.I."/>
            <person name="Powell A.J."/>
            <person name="Barry K."/>
            <person name="Miller A.N."/>
            <person name="Grigoriev I.V."/>
            <person name="Debuchy R."/>
            <person name="Gladieux P."/>
            <person name="Hiltunen Thoren M."/>
            <person name="Johannesson H."/>
        </authorList>
    </citation>
    <scope>NUCLEOTIDE SEQUENCE</scope>
    <source>
        <strain evidence="2">CBS 955.72</strain>
    </source>
</reference>
<dbReference type="AlphaFoldDB" id="A0AAJ0MKC7"/>
<feature type="region of interest" description="Disordered" evidence="1">
    <location>
        <begin position="124"/>
        <end position="166"/>
    </location>
</feature>
<feature type="region of interest" description="Disordered" evidence="1">
    <location>
        <begin position="370"/>
        <end position="397"/>
    </location>
</feature>
<name>A0AAJ0MKC7_9PEZI</name>